<dbReference type="InterPro" id="IPR019734">
    <property type="entry name" value="TPR_rpt"/>
</dbReference>
<keyword evidence="4" id="KW-0812">Transmembrane</keyword>
<dbReference type="OrthoDB" id="1253697at2"/>
<keyword evidence="4" id="KW-0472">Membrane</keyword>
<keyword evidence="7" id="KW-1185">Reference proteome</keyword>
<name>A0A1T5FPP0_9FLAO</name>
<reference evidence="6 7" key="1">
    <citation type="submission" date="2017-02" db="EMBL/GenBank/DDBJ databases">
        <authorList>
            <person name="Peterson S.W."/>
        </authorList>
    </citation>
    <scope>NUCLEOTIDE SEQUENCE [LARGE SCALE GENOMIC DNA]</scope>
    <source>
        <strain evidence="6 7">DSM 22323</strain>
    </source>
</reference>
<dbReference type="SUPFAM" id="SSF48452">
    <property type="entry name" value="TPR-like"/>
    <property type="match status" value="2"/>
</dbReference>
<feature type="chain" id="PRO_5012707661" evidence="5">
    <location>
        <begin position="19"/>
        <end position="375"/>
    </location>
</feature>
<dbReference type="SMART" id="SM00028">
    <property type="entry name" value="TPR"/>
    <property type="match status" value="5"/>
</dbReference>
<evidence type="ECO:0000313" key="6">
    <source>
        <dbReference type="EMBL" id="SKB98060.1"/>
    </source>
</evidence>
<evidence type="ECO:0000256" key="3">
    <source>
        <dbReference type="PROSITE-ProRule" id="PRU00339"/>
    </source>
</evidence>
<feature type="signal peptide" evidence="5">
    <location>
        <begin position="1"/>
        <end position="18"/>
    </location>
</feature>
<dbReference type="STRING" id="619805.SAMN05660477_02197"/>
<dbReference type="Pfam" id="PF13424">
    <property type="entry name" value="TPR_12"/>
    <property type="match status" value="1"/>
</dbReference>
<proteinExistence type="predicted"/>
<evidence type="ECO:0000313" key="7">
    <source>
        <dbReference type="Proteomes" id="UP000191112"/>
    </source>
</evidence>
<feature type="repeat" description="TPR" evidence="3">
    <location>
        <begin position="186"/>
        <end position="219"/>
    </location>
</feature>
<dbReference type="Gene3D" id="1.25.40.10">
    <property type="entry name" value="Tetratricopeptide repeat domain"/>
    <property type="match status" value="2"/>
</dbReference>
<dbReference type="Pfam" id="PF13181">
    <property type="entry name" value="TPR_8"/>
    <property type="match status" value="1"/>
</dbReference>
<dbReference type="InterPro" id="IPR011990">
    <property type="entry name" value="TPR-like_helical_dom_sf"/>
</dbReference>
<dbReference type="EMBL" id="FUYZ01000007">
    <property type="protein sequence ID" value="SKB98060.1"/>
    <property type="molecule type" value="Genomic_DNA"/>
</dbReference>
<accession>A0A1T5FPP0</accession>
<evidence type="ECO:0000256" key="2">
    <source>
        <dbReference type="ARBA" id="ARBA00022803"/>
    </source>
</evidence>
<feature type="transmembrane region" description="Helical" evidence="4">
    <location>
        <begin position="331"/>
        <end position="352"/>
    </location>
</feature>
<keyword evidence="2 3" id="KW-0802">TPR repeat</keyword>
<dbReference type="PROSITE" id="PS50005">
    <property type="entry name" value="TPR"/>
    <property type="match status" value="1"/>
</dbReference>
<dbReference type="Proteomes" id="UP000191112">
    <property type="component" value="Unassembled WGS sequence"/>
</dbReference>
<sequence>MKLFQFLLLFFGVLLLHAQSKDALIEKANSQIHNEPDKAIESFKKLLSTEKDSKKKIKYYLLMSSAYISKRDLDQSFKAMKSAQELSNEIDDNKTKASVLINVAIQYQQMELYSNSFENLENAEKLSVKLSDTAMAKYSMLGIIYTVRGTIYRIQSSPELALQKFQTGIDYFNKLKKSYSTEANLSIIYYNIGYCYLEMKNYAKAEISFDKSLQLARDNKATSLEAFAYKALGELYFYDKDYKKSLVYLDKAEEKANNIGDIILDQGIYLLKSNNYLALRETDLYRNYYKKYQNIVAKKQQNEFGIISKSIDDVRETNQLALDEVLKSYKILNLIVVVVSLLIIGFVSFFLYKQLKLNRSLSSEINEKFSHRKLS</sequence>
<organism evidence="6 7">
    <name type="scientific">Soonwooa buanensis</name>
    <dbReference type="NCBI Taxonomy" id="619805"/>
    <lineage>
        <taxon>Bacteria</taxon>
        <taxon>Pseudomonadati</taxon>
        <taxon>Bacteroidota</taxon>
        <taxon>Flavobacteriia</taxon>
        <taxon>Flavobacteriales</taxon>
        <taxon>Weeksellaceae</taxon>
        <taxon>Chryseobacterium group</taxon>
        <taxon>Soonwooa</taxon>
    </lineage>
</organism>
<protein>
    <submittedName>
        <fullName evidence="6">Tetratricopeptide repeat-containing protein</fullName>
    </submittedName>
</protein>
<keyword evidence="4" id="KW-1133">Transmembrane helix</keyword>
<keyword evidence="1" id="KW-0677">Repeat</keyword>
<evidence type="ECO:0000256" key="5">
    <source>
        <dbReference type="SAM" id="SignalP"/>
    </source>
</evidence>
<evidence type="ECO:0000256" key="1">
    <source>
        <dbReference type="ARBA" id="ARBA00022737"/>
    </source>
</evidence>
<dbReference type="PANTHER" id="PTHR44186:SF1">
    <property type="entry name" value="BARDET-BIEDL SYNDROME 4 PROTEIN"/>
    <property type="match status" value="1"/>
</dbReference>
<keyword evidence="5" id="KW-0732">Signal</keyword>
<dbReference type="RefSeq" id="WP_079667411.1">
    <property type="nucleotide sequence ID" value="NZ_FUYZ01000007.1"/>
</dbReference>
<evidence type="ECO:0000256" key="4">
    <source>
        <dbReference type="SAM" id="Phobius"/>
    </source>
</evidence>
<dbReference type="AlphaFoldDB" id="A0A1T5FPP0"/>
<gene>
    <name evidence="6" type="ORF">SAMN05660477_02197</name>
</gene>
<dbReference type="PANTHER" id="PTHR44186">
    <property type="match status" value="1"/>
</dbReference>